<dbReference type="FunCoup" id="A5E609">
    <property type="interactions" value="48"/>
</dbReference>
<dbReference type="InterPro" id="IPR036770">
    <property type="entry name" value="Ankyrin_rpt-contain_sf"/>
</dbReference>
<dbReference type="GeneID" id="5230793"/>
<accession>A5E609</accession>
<dbReference type="InParanoid" id="A5E609"/>
<evidence type="ECO:0000313" key="4">
    <source>
        <dbReference type="Proteomes" id="UP000001996"/>
    </source>
</evidence>
<organism evidence="3 4">
    <name type="scientific">Lodderomyces elongisporus (strain ATCC 11503 / CBS 2605 / JCM 1781 / NBRC 1676 / NRRL YB-4239)</name>
    <name type="common">Yeast</name>
    <name type="synonym">Saccharomyces elongisporus</name>
    <dbReference type="NCBI Taxonomy" id="379508"/>
    <lineage>
        <taxon>Eukaryota</taxon>
        <taxon>Fungi</taxon>
        <taxon>Dikarya</taxon>
        <taxon>Ascomycota</taxon>
        <taxon>Saccharomycotina</taxon>
        <taxon>Pichiomycetes</taxon>
        <taxon>Debaryomycetaceae</taxon>
        <taxon>Candida/Lodderomyces clade</taxon>
        <taxon>Lodderomyces</taxon>
    </lineage>
</organism>
<dbReference type="AlphaFoldDB" id="A5E609"/>
<dbReference type="EMBL" id="CH981531">
    <property type="protein sequence ID" value="EDK46867.1"/>
    <property type="molecule type" value="Genomic_DNA"/>
</dbReference>
<dbReference type="PANTHER" id="PTHR24121:SF23">
    <property type="entry name" value="NO MECHANORECEPTOR POTENTIAL C, ISOFORM H"/>
    <property type="match status" value="1"/>
</dbReference>
<protein>
    <submittedName>
        <fullName evidence="3">Ankyrin repeat-containing protein YAR1</fullName>
    </submittedName>
</protein>
<keyword evidence="1" id="KW-0040">ANK repeat</keyword>
<dbReference type="HOGENOM" id="CLU_000134_20_0_1"/>
<dbReference type="Proteomes" id="UP000001996">
    <property type="component" value="Unassembled WGS sequence"/>
</dbReference>
<sequence length="228" mass="25330">MSGNVESLTQEEMDVVIYDARVGDLETLQEIFAEVSPSLLLSIKDDITLATPIHMAAANGHLETVRYLLSIIPKEDAVKLVASKNETGNTALHWAAFNGHLEVVQLLIEEYNADAFDKNTAGHDAIYEAENNGKVEVENWFLKKYTPEQEILVEEEGDTTKVVYTPGKESKLADDNAREAAFKASLDEEKSLKSDSNDKKADSNMEKEDLLNEQLLEQGIKDVSIESK</sequence>
<dbReference type="KEGG" id="lel:PVL30_005186"/>
<dbReference type="Pfam" id="PF12796">
    <property type="entry name" value="Ank_2"/>
    <property type="match status" value="1"/>
</dbReference>
<evidence type="ECO:0000256" key="2">
    <source>
        <dbReference type="SAM" id="MobiDB-lite"/>
    </source>
</evidence>
<dbReference type="SUPFAM" id="SSF48403">
    <property type="entry name" value="Ankyrin repeat"/>
    <property type="match status" value="1"/>
</dbReference>
<feature type="region of interest" description="Disordered" evidence="2">
    <location>
        <begin position="184"/>
        <end position="213"/>
    </location>
</feature>
<evidence type="ECO:0000313" key="3">
    <source>
        <dbReference type="EMBL" id="EDK46867.1"/>
    </source>
</evidence>
<feature type="compositionally biased region" description="Basic and acidic residues" evidence="2">
    <location>
        <begin position="184"/>
        <end position="210"/>
    </location>
</feature>
<dbReference type="eggNOG" id="KOG0504">
    <property type="taxonomic scope" value="Eukaryota"/>
</dbReference>
<evidence type="ECO:0000256" key="1">
    <source>
        <dbReference type="PROSITE-ProRule" id="PRU00023"/>
    </source>
</evidence>
<reference evidence="3 4" key="1">
    <citation type="journal article" date="2009" name="Nature">
        <title>Evolution of pathogenicity and sexual reproduction in eight Candida genomes.</title>
        <authorList>
            <person name="Butler G."/>
            <person name="Rasmussen M.D."/>
            <person name="Lin M.F."/>
            <person name="Santos M.A."/>
            <person name="Sakthikumar S."/>
            <person name="Munro C.A."/>
            <person name="Rheinbay E."/>
            <person name="Grabherr M."/>
            <person name="Forche A."/>
            <person name="Reedy J.L."/>
            <person name="Agrafioti I."/>
            <person name="Arnaud M.B."/>
            <person name="Bates S."/>
            <person name="Brown A.J."/>
            <person name="Brunke S."/>
            <person name="Costanzo M.C."/>
            <person name="Fitzpatrick D.A."/>
            <person name="de Groot P.W."/>
            <person name="Harris D."/>
            <person name="Hoyer L.L."/>
            <person name="Hube B."/>
            <person name="Klis F.M."/>
            <person name="Kodira C."/>
            <person name="Lennard N."/>
            <person name="Logue M.E."/>
            <person name="Martin R."/>
            <person name="Neiman A.M."/>
            <person name="Nikolaou E."/>
            <person name="Quail M.A."/>
            <person name="Quinn J."/>
            <person name="Santos M.C."/>
            <person name="Schmitzberger F.F."/>
            <person name="Sherlock G."/>
            <person name="Shah P."/>
            <person name="Silverstein K.A."/>
            <person name="Skrzypek M.S."/>
            <person name="Soll D."/>
            <person name="Staggs R."/>
            <person name="Stansfield I."/>
            <person name="Stumpf M.P."/>
            <person name="Sudbery P.E."/>
            <person name="Srikantha T."/>
            <person name="Zeng Q."/>
            <person name="Berman J."/>
            <person name="Berriman M."/>
            <person name="Heitman J."/>
            <person name="Gow N.A."/>
            <person name="Lorenz M.C."/>
            <person name="Birren B.W."/>
            <person name="Kellis M."/>
            <person name="Cuomo C.A."/>
        </authorList>
    </citation>
    <scope>NUCLEOTIDE SEQUENCE [LARGE SCALE GENOMIC DNA]</scope>
    <source>
        <strain evidence="4">ATCC 11503 / BCRC 21390 / CBS 2605 / JCM 1781 / NBRC 1676 / NRRL YB-4239</strain>
    </source>
</reference>
<feature type="repeat" description="ANK" evidence="1">
    <location>
        <begin position="87"/>
        <end position="109"/>
    </location>
</feature>
<keyword evidence="4" id="KW-1185">Reference proteome</keyword>
<feature type="repeat" description="ANK" evidence="1">
    <location>
        <begin position="48"/>
        <end position="70"/>
    </location>
</feature>
<dbReference type="SMART" id="SM00248">
    <property type="entry name" value="ANK"/>
    <property type="match status" value="2"/>
</dbReference>
<dbReference type="PROSITE" id="PS50297">
    <property type="entry name" value="ANK_REP_REGION"/>
    <property type="match status" value="2"/>
</dbReference>
<dbReference type="OrthoDB" id="10057496at2759"/>
<name>A5E609_LODEL</name>
<dbReference type="STRING" id="379508.A5E609"/>
<dbReference type="PANTHER" id="PTHR24121">
    <property type="entry name" value="NO MECHANORECEPTOR POTENTIAL C, ISOFORM D-RELATED"/>
    <property type="match status" value="1"/>
</dbReference>
<dbReference type="VEuPathDB" id="FungiDB:LELG_05048"/>
<dbReference type="PROSITE" id="PS50088">
    <property type="entry name" value="ANK_REPEAT"/>
    <property type="match status" value="2"/>
</dbReference>
<dbReference type="Gene3D" id="1.25.40.20">
    <property type="entry name" value="Ankyrin repeat-containing domain"/>
    <property type="match status" value="1"/>
</dbReference>
<dbReference type="InterPro" id="IPR002110">
    <property type="entry name" value="Ankyrin_rpt"/>
</dbReference>
<proteinExistence type="predicted"/>
<gene>
    <name evidence="3" type="ORF">LELG_05048</name>
</gene>